<proteinExistence type="predicted"/>
<feature type="transmembrane region" description="Helical" evidence="1">
    <location>
        <begin position="12"/>
        <end position="32"/>
    </location>
</feature>
<keyword evidence="1" id="KW-1133">Transmembrane helix</keyword>
<evidence type="ECO:0000313" key="2">
    <source>
        <dbReference type="EMBL" id="MCA9381296.1"/>
    </source>
</evidence>
<accession>A0A955RG96</accession>
<reference evidence="2" key="2">
    <citation type="journal article" date="2021" name="Microbiome">
        <title>Successional dynamics and alternative stable states in a saline activated sludge microbial community over 9 years.</title>
        <authorList>
            <person name="Wang Y."/>
            <person name="Ye J."/>
            <person name="Ju F."/>
            <person name="Liu L."/>
            <person name="Boyd J.A."/>
            <person name="Deng Y."/>
            <person name="Parks D.H."/>
            <person name="Jiang X."/>
            <person name="Yin X."/>
            <person name="Woodcroft B.J."/>
            <person name="Tyson G.W."/>
            <person name="Hugenholtz P."/>
            <person name="Polz M.F."/>
            <person name="Zhang T."/>
        </authorList>
    </citation>
    <scope>NUCLEOTIDE SEQUENCE</scope>
    <source>
        <strain evidence="2">HKST-UBA13</strain>
    </source>
</reference>
<evidence type="ECO:0000313" key="3">
    <source>
        <dbReference type="Proteomes" id="UP000775877"/>
    </source>
</evidence>
<dbReference type="Proteomes" id="UP000775877">
    <property type="component" value="Unassembled WGS sequence"/>
</dbReference>
<dbReference type="AlphaFoldDB" id="A0A955RG96"/>
<gene>
    <name evidence="2" type="ORF">KC678_03455</name>
</gene>
<keyword evidence="1" id="KW-0812">Transmembrane</keyword>
<sequence>MNSKQIKQGQILLITLLVLMVLAIVIVGVVIVTSRDTSQVVANQKYEQLLNVAEVELQRVIDKYGDTTIPLDDLSRDDDLDNYVTSCDAVNSNSQIGYECKINDDNALGLDLDTTITVVEDKNISGLELYKDDTITFALDGYNQGLDITWDQDIAMEIAITYFEDLDSDGVWDTNEPLDETRDIFDAFGVYDSLGGTPNFNFVSLNGGRGARFTINNIADLQSINYQTTSISLTARTRNNLGNPTLIDVTATDPGSFPFQIRSFTTSVFDPNDPQTPVAEVESFVSIETQLDSIFNYTIITDGNITL</sequence>
<name>A0A955RG96_9BACT</name>
<comment type="caution">
    <text evidence="2">The sequence shown here is derived from an EMBL/GenBank/DDBJ whole genome shotgun (WGS) entry which is preliminary data.</text>
</comment>
<dbReference type="EMBL" id="JAGQLJ010000072">
    <property type="protein sequence ID" value="MCA9381296.1"/>
    <property type="molecule type" value="Genomic_DNA"/>
</dbReference>
<organism evidence="2 3">
    <name type="scientific">Candidatus Dojkabacteria bacterium</name>
    <dbReference type="NCBI Taxonomy" id="2099670"/>
    <lineage>
        <taxon>Bacteria</taxon>
        <taxon>Candidatus Dojkabacteria</taxon>
    </lineage>
</organism>
<reference evidence="2" key="1">
    <citation type="submission" date="2020-04" db="EMBL/GenBank/DDBJ databases">
        <authorList>
            <person name="Zhang T."/>
        </authorList>
    </citation>
    <scope>NUCLEOTIDE SEQUENCE</scope>
    <source>
        <strain evidence="2">HKST-UBA13</strain>
    </source>
</reference>
<evidence type="ECO:0000256" key="1">
    <source>
        <dbReference type="SAM" id="Phobius"/>
    </source>
</evidence>
<keyword evidence="1" id="KW-0472">Membrane</keyword>
<protein>
    <submittedName>
        <fullName evidence="2">Uncharacterized protein</fullName>
    </submittedName>
</protein>